<feature type="region of interest" description="Disordered" evidence="1">
    <location>
        <begin position="42"/>
        <end position="66"/>
    </location>
</feature>
<accession>T0KT00</accession>
<dbReference type="EMBL" id="AMYD01000238">
    <property type="protein sequence ID" value="EQB58652.1"/>
    <property type="molecule type" value="Genomic_DNA"/>
</dbReference>
<name>T0KT00_COLGC</name>
<evidence type="ECO:0000256" key="1">
    <source>
        <dbReference type="SAM" id="MobiDB-lite"/>
    </source>
</evidence>
<feature type="compositionally biased region" description="Basic and acidic residues" evidence="1">
    <location>
        <begin position="42"/>
        <end position="55"/>
    </location>
</feature>
<proteinExistence type="predicted"/>
<dbReference type="HOGENOM" id="CLU_1906575_0_0_1"/>
<protein>
    <submittedName>
        <fullName evidence="2">Uncharacterized protein</fullName>
    </submittedName>
</protein>
<evidence type="ECO:0000313" key="2">
    <source>
        <dbReference type="EMBL" id="EQB58652.1"/>
    </source>
</evidence>
<gene>
    <name evidence="2" type="ORF">CGLO_01075</name>
</gene>
<evidence type="ECO:0000313" key="3">
    <source>
        <dbReference type="Proteomes" id="UP000015530"/>
    </source>
</evidence>
<sequence length="133" mass="14166">MILASAIVPLSLDDVGSHSMSGSHVPIRPHNPRNFQWFIERIGRQEDPRADKPKQEQAGSLAGPLSLCTSPDGQAMLAPFRGNRIIVEHDSLNSHALSGGLLASSTPSSRRRPSAVSRQAALGTVVVPCVRLG</sequence>
<dbReference type="AlphaFoldDB" id="T0KT00"/>
<feature type="region of interest" description="Disordered" evidence="1">
    <location>
        <begin position="98"/>
        <end position="117"/>
    </location>
</feature>
<reference evidence="3" key="1">
    <citation type="journal article" date="2013" name="Mol. Plant Microbe Interact.">
        <title>Global aspects of pacC regulation of pathogenicity genes in Colletotrichum gloeosporioides as revealed by transcriptome analysis.</title>
        <authorList>
            <person name="Alkan N."/>
            <person name="Meng X."/>
            <person name="Friedlander G."/>
            <person name="Reuveni E."/>
            <person name="Sukno S."/>
            <person name="Sherman A."/>
            <person name="Thon M."/>
            <person name="Fluhr R."/>
            <person name="Prusky D."/>
        </authorList>
    </citation>
    <scope>NUCLEOTIDE SEQUENCE [LARGE SCALE GENOMIC DNA]</scope>
    <source>
        <strain evidence="3">Cg-14</strain>
    </source>
</reference>
<comment type="caution">
    <text evidence="2">The sequence shown here is derived from an EMBL/GenBank/DDBJ whole genome shotgun (WGS) entry which is preliminary data.</text>
</comment>
<organism evidence="2 3">
    <name type="scientific">Colletotrichum gloeosporioides (strain Cg-14)</name>
    <name type="common">Anthracnose fungus</name>
    <name type="synonym">Glomerella cingulata</name>
    <dbReference type="NCBI Taxonomy" id="1237896"/>
    <lineage>
        <taxon>Eukaryota</taxon>
        <taxon>Fungi</taxon>
        <taxon>Dikarya</taxon>
        <taxon>Ascomycota</taxon>
        <taxon>Pezizomycotina</taxon>
        <taxon>Sordariomycetes</taxon>
        <taxon>Hypocreomycetidae</taxon>
        <taxon>Glomerellales</taxon>
        <taxon>Glomerellaceae</taxon>
        <taxon>Colletotrichum</taxon>
        <taxon>Colletotrichum gloeosporioides species complex</taxon>
    </lineage>
</organism>
<dbReference type="Proteomes" id="UP000015530">
    <property type="component" value="Unassembled WGS sequence"/>
</dbReference>